<dbReference type="InterPro" id="IPR000192">
    <property type="entry name" value="Aminotrans_V_dom"/>
</dbReference>
<dbReference type="PANTHER" id="PTHR43586">
    <property type="entry name" value="CYSTEINE DESULFURASE"/>
    <property type="match status" value="1"/>
</dbReference>
<evidence type="ECO:0000313" key="4">
    <source>
        <dbReference type="Proteomes" id="UP000604825"/>
    </source>
</evidence>
<sequence length="632" mass="69556">MATKKQLAAAVAPTESEEAKTKSMVALMSLLRATMSEEKAAGGAAAIGGTGEEKVEWLRSQLIGKDAEFDTPFGRRALTYADQTASGRSLRYIEDYLVKEVLPFYGNTHTEDSHVGSKTTRLVHKAARYVKRCVGAGPGDALLFCGSGTTAAIKRLQEVMGVAVPSVELRARVAAQLRAEEQWLVFVGPYEHHSNLLSWRRSLAEVVEIGVDADGLVDVAALRRSLASPEFVNRPMLGSFSACSNVTGVVTDTRQIARVLHEHGAFACFDFAASAPYVKIDMKSGEIDGYDAVFLSPHKFVGGPGTPGILVMNKALYRLNAQPPSTCGGGTVAYVNGFNEEDTLYYDDIEEREDAGTPPILQKIRASLAFWVKEYIGYDRMSLREQVYSEMAMKRLVSNPNIRVLGNTDVERLPIFSFLVYPPVTNNPLSEAVAAADKPGCKHLPLHGRFVTRLLNDLFGIQARGGCACAGPYGHTLLNIKNDLSLRIRSVILEGYSGLKPGWTRLSFAYYLSKEEFNFILAAIEFIALYGHRFLPLYKFDWITGDWTFRKQAIKYHIMKEELALATGLHLLAENGQPKVSDKLTTKPGVSHDKFESYLEHAEKIALALPDISQQTVSIPRGVDPDLVLFHI</sequence>
<keyword evidence="4" id="KW-1185">Reference proteome</keyword>
<gene>
    <name evidence="3" type="ORF">NCGR_LOCUS53596</name>
</gene>
<dbReference type="SUPFAM" id="SSF53383">
    <property type="entry name" value="PLP-dependent transferases"/>
    <property type="match status" value="1"/>
</dbReference>
<dbReference type="OrthoDB" id="420046at2759"/>
<keyword evidence="1" id="KW-0663">Pyridoxal phosphate</keyword>
<organism evidence="3 4">
    <name type="scientific">Miscanthus lutarioriparius</name>
    <dbReference type="NCBI Taxonomy" id="422564"/>
    <lineage>
        <taxon>Eukaryota</taxon>
        <taxon>Viridiplantae</taxon>
        <taxon>Streptophyta</taxon>
        <taxon>Embryophyta</taxon>
        <taxon>Tracheophyta</taxon>
        <taxon>Spermatophyta</taxon>
        <taxon>Magnoliopsida</taxon>
        <taxon>Liliopsida</taxon>
        <taxon>Poales</taxon>
        <taxon>Poaceae</taxon>
        <taxon>PACMAD clade</taxon>
        <taxon>Panicoideae</taxon>
        <taxon>Andropogonodae</taxon>
        <taxon>Andropogoneae</taxon>
        <taxon>Saccharinae</taxon>
        <taxon>Miscanthus</taxon>
    </lineage>
</organism>
<protein>
    <recommendedName>
        <fullName evidence="2">Aminotransferase class V domain-containing protein</fullName>
    </recommendedName>
</protein>
<evidence type="ECO:0000259" key="2">
    <source>
        <dbReference type="Pfam" id="PF00266"/>
    </source>
</evidence>
<feature type="domain" description="Aminotransferase class V" evidence="2">
    <location>
        <begin position="80"/>
        <end position="516"/>
    </location>
</feature>
<evidence type="ECO:0000256" key="1">
    <source>
        <dbReference type="ARBA" id="ARBA00022898"/>
    </source>
</evidence>
<reference evidence="3" key="1">
    <citation type="submission" date="2020-10" db="EMBL/GenBank/DDBJ databases">
        <authorList>
            <person name="Han B."/>
            <person name="Lu T."/>
            <person name="Zhao Q."/>
            <person name="Huang X."/>
            <person name="Zhao Y."/>
        </authorList>
    </citation>
    <scope>NUCLEOTIDE SEQUENCE</scope>
</reference>
<proteinExistence type="predicted"/>
<dbReference type="AlphaFoldDB" id="A0A811RK11"/>
<comment type="caution">
    <text evidence="3">The sequence shown here is derived from an EMBL/GenBank/DDBJ whole genome shotgun (WGS) entry which is preliminary data.</text>
</comment>
<dbReference type="Gene3D" id="3.40.640.10">
    <property type="entry name" value="Type I PLP-dependent aspartate aminotransferase-like (Major domain)"/>
    <property type="match status" value="1"/>
</dbReference>
<dbReference type="EMBL" id="CAJGYO010000015">
    <property type="protein sequence ID" value="CAD6270304.1"/>
    <property type="molecule type" value="Genomic_DNA"/>
</dbReference>
<accession>A0A811RK11</accession>
<dbReference type="Pfam" id="PF00266">
    <property type="entry name" value="Aminotran_5"/>
    <property type="match status" value="1"/>
</dbReference>
<dbReference type="Gene3D" id="3.90.1150.10">
    <property type="entry name" value="Aspartate Aminotransferase, domain 1"/>
    <property type="match status" value="1"/>
</dbReference>
<dbReference type="Proteomes" id="UP000604825">
    <property type="component" value="Unassembled WGS sequence"/>
</dbReference>
<dbReference type="InterPro" id="IPR015422">
    <property type="entry name" value="PyrdxlP-dep_Trfase_small"/>
</dbReference>
<evidence type="ECO:0000313" key="3">
    <source>
        <dbReference type="EMBL" id="CAD6270304.1"/>
    </source>
</evidence>
<dbReference type="InterPro" id="IPR015421">
    <property type="entry name" value="PyrdxlP-dep_Trfase_major"/>
</dbReference>
<name>A0A811RK11_9POAL</name>
<dbReference type="PANTHER" id="PTHR43586:SF8">
    <property type="entry name" value="CYSTEINE DESULFURASE 1, CHLOROPLASTIC"/>
    <property type="match status" value="1"/>
</dbReference>
<dbReference type="InterPro" id="IPR015424">
    <property type="entry name" value="PyrdxlP-dep_Trfase"/>
</dbReference>